<evidence type="ECO:0000256" key="1">
    <source>
        <dbReference type="SAM" id="MobiDB-lite"/>
    </source>
</evidence>
<dbReference type="AlphaFoldDB" id="A0A820GX39"/>
<comment type="caution">
    <text evidence="2">The sequence shown here is derived from an EMBL/GenBank/DDBJ whole genome shotgun (WGS) entry which is preliminary data.</text>
</comment>
<feature type="region of interest" description="Disordered" evidence="1">
    <location>
        <begin position="34"/>
        <end position="120"/>
    </location>
</feature>
<reference evidence="2" key="1">
    <citation type="submission" date="2021-02" db="EMBL/GenBank/DDBJ databases">
        <authorList>
            <person name="Nowell W R."/>
        </authorList>
    </citation>
    <scope>NUCLEOTIDE SEQUENCE</scope>
</reference>
<dbReference type="Proteomes" id="UP000663881">
    <property type="component" value="Unassembled WGS sequence"/>
</dbReference>
<evidence type="ECO:0000313" key="2">
    <source>
        <dbReference type="EMBL" id="CAF4284011.1"/>
    </source>
</evidence>
<feature type="non-terminal residue" evidence="2">
    <location>
        <position position="1"/>
    </location>
</feature>
<accession>A0A820GX39</accession>
<organism evidence="2 3">
    <name type="scientific">Adineta steineri</name>
    <dbReference type="NCBI Taxonomy" id="433720"/>
    <lineage>
        <taxon>Eukaryota</taxon>
        <taxon>Metazoa</taxon>
        <taxon>Spiralia</taxon>
        <taxon>Gnathifera</taxon>
        <taxon>Rotifera</taxon>
        <taxon>Eurotatoria</taxon>
        <taxon>Bdelloidea</taxon>
        <taxon>Adinetida</taxon>
        <taxon>Adinetidae</taxon>
        <taxon>Adineta</taxon>
    </lineage>
</organism>
<proteinExistence type="predicted"/>
<evidence type="ECO:0000313" key="3">
    <source>
        <dbReference type="Proteomes" id="UP000663881"/>
    </source>
</evidence>
<dbReference type="EMBL" id="CAJOAY010014925">
    <property type="protein sequence ID" value="CAF4284011.1"/>
    <property type="molecule type" value="Genomic_DNA"/>
</dbReference>
<feature type="compositionally biased region" description="Basic and acidic residues" evidence="1">
    <location>
        <begin position="66"/>
        <end position="92"/>
    </location>
</feature>
<gene>
    <name evidence="2" type="ORF">OKA104_LOCUS45346</name>
</gene>
<feature type="compositionally biased region" description="Polar residues" evidence="1">
    <location>
        <begin position="43"/>
        <end position="64"/>
    </location>
</feature>
<protein>
    <submittedName>
        <fullName evidence="2">Uncharacterized protein</fullName>
    </submittedName>
</protein>
<name>A0A820GX39_9BILA</name>
<sequence length="120" mass="13185">YFEYISDTMQVIRQTLTTVIQRPASLVRASTIVQQVRFDGSDPRSSTSSENHKSGQQHGSNLNKSKGGDKKQKPSTTDDTKQPGATRKDWSKPDQVINNDPQYGKAGGSPDAHNPDKGKK</sequence>